<evidence type="ECO:0000313" key="3">
    <source>
        <dbReference type="Proteomes" id="UP000729402"/>
    </source>
</evidence>
<gene>
    <name evidence="2" type="ORF">GUJ93_ZPchr0003g16682</name>
</gene>
<protein>
    <submittedName>
        <fullName evidence="2">Uncharacterized protein</fullName>
    </submittedName>
</protein>
<proteinExistence type="predicted"/>
<comment type="caution">
    <text evidence="2">The sequence shown here is derived from an EMBL/GenBank/DDBJ whole genome shotgun (WGS) entry which is preliminary data.</text>
</comment>
<keyword evidence="3" id="KW-1185">Reference proteome</keyword>
<sequence>MRACRDAITSNSILTFHRGSILGVNTKSISISLLCTISLGCIFLCTRSSGHCTLILVLIWCLVWMY</sequence>
<dbReference type="AlphaFoldDB" id="A0A8J5VY14"/>
<dbReference type="EMBL" id="JAAALK010000286">
    <property type="protein sequence ID" value="KAG8062928.1"/>
    <property type="molecule type" value="Genomic_DNA"/>
</dbReference>
<reference evidence="2" key="1">
    <citation type="journal article" date="2021" name="bioRxiv">
        <title>Whole Genome Assembly and Annotation of Northern Wild Rice, Zizania palustris L., Supports a Whole Genome Duplication in the Zizania Genus.</title>
        <authorList>
            <person name="Haas M."/>
            <person name="Kono T."/>
            <person name="Macchietto M."/>
            <person name="Millas R."/>
            <person name="McGilp L."/>
            <person name="Shao M."/>
            <person name="Duquette J."/>
            <person name="Hirsch C.N."/>
            <person name="Kimball J."/>
        </authorList>
    </citation>
    <scope>NUCLEOTIDE SEQUENCE</scope>
    <source>
        <tissue evidence="2">Fresh leaf tissue</tissue>
    </source>
</reference>
<reference evidence="2" key="2">
    <citation type="submission" date="2021-02" db="EMBL/GenBank/DDBJ databases">
        <authorList>
            <person name="Kimball J.A."/>
            <person name="Haas M.W."/>
            <person name="Macchietto M."/>
            <person name="Kono T."/>
            <person name="Duquette J."/>
            <person name="Shao M."/>
        </authorList>
    </citation>
    <scope>NUCLEOTIDE SEQUENCE</scope>
    <source>
        <tissue evidence="2">Fresh leaf tissue</tissue>
    </source>
</reference>
<dbReference type="Proteomes" id="UP000729402">
    <property type="component" value="Unassembled WGS sequence"/>
</dbReference>
<keyword evidence="1" id="KW-0472">Membrane</keyword>
<accession>A0A8J5VY14</accession>
<feature type="transmembrane region" description="Helical" evidence="1">
    <location>
        <begin position="31"/>
        <end position="64"/>
    </location>
</feature>
<keyword evidence="1" id="KW-1133">Transmembrane helix</keyword>
<evidence type="ECO:0000256" key="1">
    <source>
        <dbReference type="SAM" id="Phobius"/>
    </source>
</evidence>
<name>A0A8J5VY14_ZIZPA</name>
<keyword evidence="1" id="KW-0812">Transmembrane</keyword>
<evidence type="ECO:0000313" key="2">
    <source>
        <dbReference type="EMBL" id="KAG8062928.1"/>
    </source>
</evidence>
<organism evidence="2 3">
    <name type="scientific">Zizania palustris</name>
    <name type="common">Northern wild rice</name>
    <dbReference type="NCBI Taxonomy" id="103762"/>
    <lineage>
        <taxon>Eukaryota</taxon>
        <taxon>Viridiplantae</taxon>
        <taxon>Streptophyta</taxon>
        <taxon>Embryophyta</taxon>
        <taxon>Tracheophyta</taxon>
        <taxon>Spermatophyta</taxon>
        <taxon>Magnoliopsida</taxon>
        <taxon>Liliopsida</taxon>
        <taxon>Poales</taxon>
        <taxon>Poaceae</taxon>
        <taxon>BOP clade</taxon>
        <taxon>Oryzoideae</taxon>
        <taxon>Oryzeae</taxon>
        <taxon>Zizaniinae</taxon>
        <taxon>Zizania</taxon>
    </lineage>
</organism>